<accession>A0A4R6U3S6</accession>
<dbReference type="AlphaFoldDB" id="A0A4R6U3S6"/>
<keyword evidence="2" id="KW-0503">Monooxygenase</keyword>
<dbReference type="PANTHER" id="PTHR33336:SF3">
    <property type="entry name" value="ABM DOMAIN-CONTAINING PROTEIN"/>
    <property type="match status" value="1"/>
</dbReference>
<comment type="caution">
    <text evidence="2">The sequence shown here is derived from an EMBL/GenBank/DDBJ whole genome shotgun (WGS) entry which is preliminary data.</text>
</comment>
<name>A0A4R6U3S6_9BACI</name>
<dbReference type="RefSeq" id="WP_133579738.1">
    <property type="nucleotide sequence ID" value="NZ_SNYJ01000004.1"/>
</dbReference>
<dbReference type="EMBL" id="SNYJ01000004">
    <property type="protein sequence ID" value="TDQ41138.1"/>
    <property type="molecule type" value="Genomic_DNA"/>
</dbReference>
<dbReference type="Proteomes" id="UP000295632">
    <property type="component" value="Unassembled WGS sequence"/>
</dbReference>
<protein>
    <submittedName>
        <fullName evidence="2">Quinol monooxygenase YgiN</fullName>
    </submittedName>
</protein>
<organism evidence="2 3">
    <name type="scientific">Aureibacillus halotolerans</name>
    <dbReference type="NCBI Taxonomy" id="1508390"/>
    <lineage>
        <taxon>Bacteria</taxon>
        <taxon>Bacillati</taxon>
        <taxon>Bacillota</taxon>
        <taxon>Bacilli</taxon>
        <taxon>Bacillales</taxon>
        <taxon>Bacillaceae</taxon>
        <taxon>Aureibacillus</taxon>
    </lineage>
</organism>
<dbReference type="InterPro" id="IPR007138">
    <property type="entry name" value="ABM_dom"/>
</dbReference>
<evidence type="ECO:0000313" key="2">
    <source>
        <dbReference type="EMBL" id="TDQ41138.1"/>
    </source>
</evidence>
<keyword evidence="2" id="KW-0560">Oxidoreductase</keyword>
<dbReference type="Pfam" id="PF03992">
    <property type="entry name" value="ABM"/>
    <property type="match status" value="1"/>
</dbReference>
<gene>
    <name evidence="2" type="ORF">EV213_104136</name>
</gene>
<dbReference type="Gene3D" id="3.30.70.100">
    <property type="match status" value="1"/>
</dbReference>
<feature type="domain" description="ABM" evidence="1">
    <location>
        <begin position="2"/>
        <end position="90"/>
    </location>
</feature>
<reference evidence="2 3" key="1">
    <citation type="submission" date="2019-03" db="EMBL/GenBank/DDBJ databases">
        <title>Genomic Encyclopedia of Type Strains, Phase IV (KMG-IV): sequencing the most valuable type-strain genomes for metagenomic binning, comparative biology and taxonomic classification.</title>
        <authorList>
            <person name="Goeker M."/>
        </authorList>
    </citation>
    <scope>NUCLEOTIDE SEQUENCE [LARGE SCALE GENOMIC DNA]</scope>
    <source>
        <strain evidence="2 3">DSM 28697</strain>
    </source>
</reference>
<dbReference type="PROSITE" id="PS51725">
    <property type="entry name" value="ABM"/>
    <property type="match status" value="1"/>
</dbReference>
<dbReference type="InterPro" id="IPR050744">
    <property type="entry name" value="AI-2_Isomerase_LsrG"/>
</dbReference>
<evidence type="ECO:0000313" key="3">
    <source>
        <dbReference type="Proteomes" id="UP000295632"/>
    </source>
</evidence>
<evidence type="ECO:0000259" key="1">
    <source>
        <dbReference type="PROSITE" id="PS51725"/>
    </source>
</evidence>
<dbReference type="PANTHER" id="PTHR33336">
    <property type="entry name" value="QUINOL MONOOXYGENASE YGIN-RELATED"/>
    <property type="match status" value="1"/>
</dbReference>
<dbReference type="OrthoDB" id="287932at2"/>
<dbReference type="GO" id="GO:0004497">
    <property type="term" value="F:monooxygenase activity"/>
    <property type="evidence" value="ECO:0007669"/>
    <property type="project" value="UniProtKB-KW"/>
</dbReference>
<dbReference type="SUPFAM" id="SSF54909">
    <property type="entry name" value="Dimeric alpha+beta barrel"/>
    <property type="match status" value="1"/>
</dbReference>
<proteinExistence type="predicted"/>
<keyword evidence="3" id="KW-1185">Reference proteome</keyword>
<dbReference type="InterPro" id="IPR011008">
    <property type="entry name" value="Dimeric_a/b-barrel"/>
</dbReference>
<sequence>MIIIHATMQVKPEKKDIFLQEMNAVIEGSRTEAGNNSYELFQDPSDANRFLMVENWKDMAAVEAHNTSSHFQTFSASAKELLSAPLKVDVYQGEKLN</sequence>